<dbReference type="Gene3D" id="2.40.50.140">
    <property type="entry name" value="Nucleic acid-binding proteins"/>
    <property type="match status" value="1"/>
</dbReference>
<feature type="region of interest" description="Disordered" evidence="1">
    <location>
        <begin position="390"/>
        <end position="446"/>
    </location>
</feature>
<dbReference type="SUPFAM" id="SSF50249">
    <property type="entry name" value="Nucleic acid-binding proteins"/>
    <property type="match status" value="1"/>
</dbReference>
<evidence type="ECO:0000313" key="3">
    <source>
        <dbReference type="EMBL" id="KAK9056884.1"/>
    </source>
</evidence>
<dbReference type="InterPro" id="IPR012340">
    <property type="entry name" value="NA-bd_OB-fold"/>
</dbReference>
<dbReference type="Pfam" id="PF08646">
    <property type="entry name" value="Rep_fac-A_C"/>
    <property type="match status" value="1"/>
</dbReference>
<dbReference type="AlphaFoldDB" id="A0AAP0CHE7"/>
<dbReference type="Proteomes" id="UP001408789">
    <property type="component" value="Unassembled WGS sequence"/>
</dbReference>
<reference evidence="3 4" key="1">
    <citation type="submission" date="2024-04" db="EMBL/GenBank/DDBJ databases">
        <title>The reference genome of an endangered Asteraceae, Deinandra increscens subsp. villosa, native to the Central Coast of California.</title>
        <authorList>
            <person name="Guilliams M."/>
            <person name="Hasenstab-Lehman K."/>
            <person name="Meyer R."/>
            <person name="Mcevoy S."/>
        </authorList>
    </citation>
    <scope>NUCLEOTIDE SEQUENCE [LARGE SCALE GENOMIC DNA]</scope>
    <source>
        <tissue evidence="3">Leaf</tissue>
    </source>
</reference>
<evidence type="ECO:0000313" key="4">
    <source>
        <dbReference type="Proteomes" id="UP001408789"/>
    </source>
</evidence>
<feature type="compositionally biased region" description="Basic and acidic residues" evidence="1">
    <location>
        <begin position="431"/>
        <end position="446"/>
    </location>
</feature>
<feature type="compositionally biased region" description="Polar residues" evidence="1">
    <location>
        <begin position="360"/>
        <end position="371"/>
    </location>
</feature>
<evidence type="ECO:0000259" key="2">
    <source>
        <dbReference type="Pfam" id="PF08646"/>
    </source>
</evidence>
<dbReference type="InterPro" id="IPR013955">
    <property type="entry name" value="Rep_factor-A_C"/>
</dbReference>
<evidence type="ECO:0000256" key="1">
    <source>
        <dbReference type="SAM" id="MobiDB-lite"/>
    </source>
</evidence>
<dbReference type="PANTHER" id="PTHR47165">
    <property type="entry name" value="OS03G0429900 PROTEIN"/>
    <property type="match status" value="1"/>
</dbReference>
<protein>
    <recommendedName>
        <fullName evidence="2">Replication factor A C-terminal domain-containing protein</fullName>
    </recommendedName>
</protein>
<organism evidence="3 4">
    <name type="scientific">Deinandra increscens subsp. villosa</name>
    <dbReference type="NCBI Taxonomy" id="3103831"/>
    <lineage>
        <taxon>Eukaryota</taxon>
        <taxon>Viridiplantae</taxon>
        <taxon>Streptophyta</taxon>
        <taxon>Embryophyta</taxon>
        <taxon>Tracheophyta</taxon>
        <taxon>Spermatophyta</taxon>
        <taxon>Magnoliopsida</taxon>
        <taxon>eudicotyledons</taxon>
        <taxon>Gunneridae</taxon>
        <taxon>Pentapetalae</taxon>
        <taxon>asterids</taxon>
        <taxon>campanulids</taxon>
        <taxon>Asterales</taxon>
        <taxon>Asteraceae</taxon>
        <taxon>Asteroideae</taxon>
        <taxon>Heliantheae alliance</taxon>
        <taxon>Madieae</taxon>
        <taxon>Madiinae</taxon>
        <taxon>Deinandra</taxon>
    </lineage>
</organism>
<feature type="compositionally biased region" description="Polar residues" evidence="1">
    <location>
        <begin position="396"/>
        <end position="424"/>
    </location>
</feature>
<feature type="region of interest" description="Disordered" evidence="1">
    <location>
        <begin position="342"/>
        <end position="372"/>
    </location>
</feature>
<sequence length="446" mass="49450">MADEHRIANIQVARGPIPIEFRVIRKWKPFANGTKIAYLLVDKHKMIEETHDVQLANVITLMNCYSLEVYNSIGAPGMYRVALHPAAIRIHSETPFIPIHDDLGIGTTYYNFMPYESLTTRVNVNRLLTDFIGMIYSIQFGEQGRRTPAIRLNLEDHRYHTRHPAADPNDISSQKIQVEGGPSEKNRTTIGQLLEKTLAQHRGITYTCDAVFAGFAPGQSWRYPTCPVCTLTMDAQDGGYVCTKDREQEPNYKYCVKGDLSDGTEKVSVTIFDQPIAALLGVSCNDMVRVHGNLDPMKIPQPMEVLKNQQKIYQLNNVTRDFNDNLRFAVNRIYRAEVGEKRRYEASSSSGEATPKKVTTAHTDAVQTGSPLATTKLAETAAATPDILKNKIKGPVSSTPPETIASVSGSEASQGKSPMLSSSRRPPAKQLFKEKDGTPAHTAGED</sequence>
<keyword evidence="4" id="KW-1185">Reference proteome</keyword>
<comment type="caution">
    <text evidence="3">The sequence shown here is derived from an EMBL/GenBank/DDBJ whole genome shotgun (WGS) entry which is preliminary data.</text>
</comment>
<name>A0AAP0CHE7_9ASTR</name>
<feature type="region of interest" description="Disordered" evidence="1">
    <location>
        <begin position="162"/>
        <end position="186"/>
    </location>
</feature>
<proteinExistence type="predicted"/>
<gene>
    <name evidence="3" type="ORF">SSX86_024248</name>
</gene>
<dbReference type="PANTHER" id="PTHR47165:SF4">
    <property type="entry name" value="OS03G0429900 PROTEIN"/>
    <property type="match status" value="1"/>
</dbReference>
<dbReference type="EMBL" id="JBCNJP010000024">
    <property type="protein sequence ID" value="KAK9056884.1"/>
    <property type="molecule type" value="Genomic_DNA"/>
</dbReference>
<accession>A0AAP0CHE7</accession>
<feature type="domain" description="Replication factor A C-terminal" evidence="2">
    <location>
        <begin position="220"/>
        <end position="336"/>
    </location>
</feature>